<dbReference type="GO" id="GO:0003729">
    <property type="term" value="F:mRNA binding"/>
    <property type="evidence" value="ECO:0007669"/>
    <property type="project" value="TreeGrafter"/>
</dbReference>
<feature type="compositionally biased region" description="Basic and acidic residues" evidence="3">
    <location>
        <begin position="214"/>
        <end position="239"/>
    </location>
</feature>
<evidence type="ECO:0000313" key="7">
    <source>
        <dbReference type="Proteomes" id="UP000053259"/>
    </source>
</evidence>
<proteinExistence type="predicted"/>
<evidence type="ECO:0000256" key="1">
    <source>
        <dbReference type="ARBA" id="ARBA00022884"/>
    </source>
</evidence>
<dbReference type="GO" id="GO:1990904">
    <property type="term" value="C:ribonucleoprotein complex"/>
    <property type="evidence" value="ECO:0007669"/>
    <property type="project" value="TreeGrafter"/>
</dbReference>
<dbReference type="FunFam" id="3.10.450.50:FF:000003">
    <property type="entry name" value="Nuclear transport factor 2 family protein"/>
    <property type="match status" value="1"/>
</dbReference>
<feature type="compositionally biased region" description="Gly residues" evidence="3">
    <location>
        <begin position="538"/>
        <end position="556"/>
    </location>
</feature>
<feature type="compositionally biased region" description="Low complexity" evidence="3">
    <location>
        <begin position="267"/>
        <end position="276"/>
    </location>
</feature>
<keyword evidence="1 2" id="KW-0694">RNA-binding</keyword>
<dbReference type="PROSITE" id="PS50177">
    <property type="entry name" value="NTF2_DOMAIN"/>
    <property type="match status" value="1"/>
</dbReference>
<feature type="domain" description="RRM" evidence="4">
    <location>
        <begin position="421"/>
        <end position="492"/>
    </location>
</feature>
<feature type="compositionally biased region" description="Basic and acidic residues" evidence="3">
    <location>
        <begin position="286"/>
        <end position="298"/>
    </location>
</feature>
<dbReference type="GO" id="GO:1990861">
    <property type="term" value="C:Ubp3-Bre5 deubiquitination complex"/>
    <property type="evidence" value="ECO:0007669"/>
    <property type="project" value="TreeGrafter"/>
</dbReference>
<name>A0A0D2ATX2_9PEZI</name>
<keyword evidence="7" id="KW-1185">Reference proteome</keyword>
<dbReference type="InterPro" id="IPR039539">
    <property type="entry name" value="Ras_GTPase_bind_prot"/>
</dbReference>
<dbReference type="InterPro" id="IPR035979">
    <property type="entry name" value="RBD_domain_sf"/>
</dbReference>
<reference evidence="6 7" key="1">
    <citation type="submission" date="2015-01" db="EMBL/GenBank/DDBJ databases">
        <title>The Genome Sequence of Ochroconis gallopava CBS43764.</title>
        <authorList>
            <consortium name="The Broad Institute Genomics Platform"/>
            <person name="Cuomo C."/>
            <person name="de Hoog S."/>
            <person name="Gorbushina A."/>
            <person name="Stielow B."/>
            <person name="Teixiera M."/>
            <person name="Abouelleil A."/>
            <person name="Chapman S.B."/>
            <person name="Priest M."/>
            <person name="Young S.K."/>
            <person name="Wortman J."/>
            <person name="Nusbaum C."/>
            <person name="Birren B."/>
        </authorList>
    </citation>
    <scope>NUCLEOTIDE SEQUENCE [LARGE SCALE GENOMIC DNA]</scope>
    <source>
        <strain evidence="6 7">CBS 43764</strain>
    </source>
</reference>
<dbReference type="Gene3D" id="3.30.70.330">
    <property type="match status" value="1"/>
</dbReference>
<evidence type="ECO:0008006" key="8">
    <source>
        <dbReference type="Google" id="ProtNLM"/>
    </source>
</evidence>
<evidence type="ECO:0000256" key="2">
    <source>
        <dbReference type="PROSITE-ProRule" id="PRU00176"/>
    </source>
</evidence>
<dbReference type="CDD" id="cd00780">
    <property type="entry name" value="NTF2"/>
    <property type="match status" value="1"/>
</dbReference>
<dbReference type="RefSeq" id="XP_016212438.1">
    <property type="nucleotide sequence ID" value="XM_016359602.1"/>
</dbReference>
<dbReference type="GO" id="GO:0016579">
    <property type="term" value="P:protein deubiquitination"/>
    <property type="evidence" value="ECO:0007669"/>
    <property type="project" value="TreeGrafter"/>
</dbReference>
<evidence type="ECO:0000313" key="6">
    <source>
        <dbReference type="EMBL" id="KIW02569.1"/>
    </source>
</evidence>
<evidence type="ECO:0000259" key="4">
    <source>
        <dbReference type="PROSITE" id="PS50102"/>
    </source>
</evidence>
<accession>A0A0D2ATX2</accession>
<dbReference type="SMART" id="SM00360">
    <property type="entry name" value="RRM"/>
    <property type="match status" value="1"/>
</dbReference>
<dbReference type="PROSITE" id="PS50102">
    <property type="entry name" value="RRM"/>
    <property type="match status" value="1"/>
</dbReference>
<feature type="compositionally biased region" description="Low complexity" evidence="3">
    <location>
        <begin position="25"/>
        <end position="52"/>
    </location>
</feature>
<evidence type="ECO:0000259" key="5">
    <source>
        <dbReference type="PROSITE" id="PS50177"/>
    </source>
</evidence>
<sequence length="556" mass="58030">MAAEVGSAPVNGYHGASYGAADGHSNQANVSSASPAAPASTATSSATQQQQQSSLSKEEVAWYFVESYYNTMSRSPEKLHLFFNKRSQLVSGVEEVKSSIAVGQKAIKERIAELDFQDCKVRVTNVDTQGSDTNIVIQVIGEMSNKSQPRRKFVQTFVLAAQTNGYFVLNDIFRYIAEDESDDEAEAEAVQQSVEETEGTQEPVPTAADSGYSAEKETMRGEAEVKEVDKKLEEVKHEEESESAASASAVNGTPATAEADVAETEEAPAAATATPESKPSVVENTVAKDDIEQPEKPQDPSPTPATETAAPAAATPSAPPKAAVPLSWAQRAAGPQAAKAAVPAARQAPAASTSTQAKPSASAPAAQPAPAASSTPAREASPDSNKDGSTGGWQTAGADHSRKQSRAHNANSPATGQDGRVRAFVKNVTEDVDADALKQVLSRYGEIVYFDVARQKKAAFVEYKTLAGFQAAVSANPHRIGSEDIWVEERRVSNTSYNARGGARGGSRGGSFDGRAGSQGRGDYKGTGSSRGNFSARGGRGGSGNVTPKGRGGQGA</sequence>
<organism evidence="6 7">
    <name type="scientific">Verruconis gallopava</name>
    <dbReference type="NCBI Taxonomy" id="253628"/>
    <lineage>
        <taxon>Eukaryota</taxon>
        <taxon>Fungi</taxon>
        <taxon>Dikarya</taxon>
        <taxon>Ascomycota</taxon>
        <taxon>Pezizomycotina</taxon>
        <taxon>Dothideomycetes</taxon>
        <taxon>Pleosporomycetidae</taxon>
        <taxon>Venturiales</taxon>
        <taxon>Sympoventuriaceae</taxon>
        <taxon>Verruconis</taxon>
    </lineage>
</organism>
<dbReference type="Gene3D" id="3.10.450.50">
    <property type="match status" value="1"/>
</dbReference>
<dbReference type="InterPro" id="IPR000504">
    <property type="entry name" value="RRM_dom"/>
</dbReference>
<dbReference type="InterPro" id="IPR012677">
    <property type="entry name" value="Nucleotide-bd_a/b_plait_sf"/>
</dbReference>
<dbReference type="RefSeq" id="XP_016212439.1">
    <property type="nucleotide sequence ID" value="XM_016359603.1"/>
</dbReference>
<feature type="compositionally biased region" description="Low complexity" evidence="3">
    <location>
        <begin position="304"/>
        <end position="379"/>
    </location>
</feature>
<dbReference type="SUPFAM" id="SSF54427">
    <property type="entry name" value="NTF2-like"/>
    <property type="match status" value="1"/>
</dbReference>
<feature type="region of interest" description="Disordered" evidence="3">
    <location>
        <begin position="497"/>
        <end position="556"/>
    </location>
</feature>
<gene>
    <name evidence="6" type="ORF">PV09_06024</name>
</gene>
<feature type="region of interest" description="Disordered" evidence="3">
    <location>
        <begin position="183"/>
        <end position="422"/>
    </location>
</feature>
<dbReference type="GO" id="GO:0034517">
    <property type="term" value="P:ribophagy"/>
    <property type="evidence" value="ECO:0007669"/>
    <property type="project" value="TreeGrafter"/>
</dbReference>
<dbReference type="STRING" id="253628.A0A0D2ATX2"/>
<protein>
    <recommendedName>
        <fullName evidence="8">NTF2 domain-containing protein</fullName>
    </recommendedName>
</protein>
<dbReference type="GO" id="GO:0005829">
    <property type="term" value="C:cytosol"/>
    <property type="evidence" value="ECO:0007669"/>
    <property type="project" value="TreeGrafter"/>
</dbReference>
<dbReference type="EMBL" id="KN847548">
    <property type="protein sequence ID" value="KIW02570.1"/>
    <property type="molecule type" value="Genomic_DNA"/>
</dbReference>
<feature type="domain" description="NTF2" evidence="5">
    <location>
        <begin position="60"/>
        <end position="175"/>
    </location>
</feature>
<dbReference type="InterPro" id="IPR002075">
    <property type="entry name" value="NTF2_dom"/>
</dbReference>
<feature type="compositionally biased region" description="Gly residues" evidence="3">
    <location>
        <begin position="502"/>
        <end position="520"/>
    </location>
</feature>
<dbReference type="AlphaFoldDB" id="A0A0D2ATX2"/>
<dbReference type="CDD" id="cd00590">
    <property type="entry name" value="RRM_SF"/>
    <property type="match status" value="1"/>
</dbReference>
<dbReference type="VEuPathDB" id="FungiDB:PV09_06024"/>
<dbReference type="EMBL" id="KN847548">
    <property type="protein sequence ID" value="KIW02569.1"/>
    <property type="molecule type" value="Genomic_DNA"/>
</dbReference>
<feature type="compositionally biased region" description="Low complexity" evidence="3">
    <location>
        <begin position="243"/>
        <end position="259"/>
    </location>
</feature>
<dbReference type="InterPro" id="IPR032710">
    <property type="entry name" value="NTF2-like_dom_sf"/>
</dbReference>
<dbReference type="Pfam" id="PF02136">
    <property type="entry name" value="NTF2"/>
    <property type="match status" value="1"/>
</dbReference>
<dbReference type="HOGENOM" id="CLU_022209_2_0_1"/>
<dbReference type="GeneID" id="27313997"/>
<dbReference type="Proteomes" id="UP000053259">
    <property type="component" value="Unassembled WGS sequence"/>
</dbReference>
<evidence type="ECO:0000256" key="3">
    <source>
        <dbReference type="SAM" id="MobiDB-lite"/>
    </source>
</evidence>
<feature type="region of interest" description="Disordered" evidence="3">
    <location>
        <begin position="14"/>
        <end position="52"/>
    </location>
</feature>
<dbReference type="PANTHER" id="PTHR10693:SF20">
    <property type="entry name" value="AT27578P"/>
    <property type="match status" value="1"/>
</dbReference>
<dbReference type="InterPro" id="IPR018222">
    <property type="entry name" value="Nuclear_transport_factor_2_euk"/>
</dbReference>
<dbReference type="Pfam" id="PF00076">
    <property type="entry name" value="RRM_1"/>
    <property type="match status" value="1"/>
</dbReference>
<dbReference type="OrthoDB" id="339151at2759"/>
<dbReference type="PANTHER" id="PTHR10693">
    <property type="entry name" value="RAS GTPASE-ACTIVATING PROTEIN-BINDING PROTEIN"/>
    <property type="match status" value="1"/>
</dbReference>
<dbReference type="SUPFAM" id="SSF54928">
    <property type="entry name" value="RNA-binding domain, RBD"/>
    <property type="match status" value="1"/>
</dbReference>